<evidence type="ECO:0000313" key="5">
    <source>
        <dbReference type="EMBL" id="VFU14422.1"/>
    </source>
</evidence>
<dbReference type="PANTHER" id="PTHR43334:SF1">
    <property type="entry name" value="3-HYDROXYPROPIONATE--COA LIGASE [ADP-FORMING]"/>
    <property type="match status" value="1"/>
</dbReference>
<dbReference type="GO" id="GO:0043758">
    <property type="term" value="F:acetate-CoA ligase (ADP-forming) activity"/>
    <property type="evidence" value="ECO:0007669"/>
    <property type="project" value="UniProtKB-EC"/>
</dbReference>
<dbReference type="InterPro" id="IPR013815">
    <property type="entry name" value="ATP_grasp_subdomain_1"/>
</dbReference>
<keyword evidence="3" id="KW-0067">ATP-binding</keyword>
<dbReference type="PROSITE" id="PS50975">
    <property type="entry name" value="ATP_GRASP"/>
    <property type="match status" value="1"/>
</dbReference>
<dbReference type="InterPro" id="IPR051538">
    <property type="entry name" value="Acyl-CoA_Synth/Transferase"/>
</dbReference>
<dbReference type="GO" id="GO:0046872">
    <property type="term" value="F:metal ion binding"/>
    <property type="evidence" value="ECO:0007669"/>
    <property type="project" value="InterPro"/>
</dbReference>
<dbReference type="SUPFAM" id="SSF56059">
    <property type="entry name" value="Glutathione synthetase ATP-binding domain-like"/>
    <property type="match status" value="1"/>
</dbReference>
<name>A0A485M5F6_9ZZZZ</name>
<keyword evidence="1 5" id="KW-0436">Ligase</keyword>
<proteinExistence type="predicted"/>
<evidence type="ECO:0000256" key="1">
    <source>
        <dbReference type="ARBA" id="ARBA00022598"/>
    </source>
</evidence>
<dbReference type="GO" id="GO:0005524">
    <property type="term" value="F:ATP binding"/>
    <property type="evidence" value="ECO:0007669"/>
    <property type="project" value="UniProtKB-KW"/>
</dbReference>
<dbReference type="PANTHER" id="PTHR43334">
    <property type="entry name" value="ACETATE--COA LIGASE [ADP-FORMING]"/>
    <property type="match status" value="1"/>
</dbReference>
<feature type="domain" description="ATP-grasp" evidence="4">
    <location>
        <begin position="21"/>
        <end position="226"/>
    </location>
</feature>
<dbReference type="Gene3D" id="3.30.1490.20">
    <property type="entry name" value="ATP-grasp fold, A domain"/>
    <property type="match status" value="1"/>
</dbReference>
<organism evidence="5">
    <name type="scientific">anaerobic digester metagenome</name>
    <dbReference type="NCBI Taxonomy" id="1263854"/>
    <lineage>
        <taxon>unclassified sequences</taxon>
        <taxon>metagenomes</taxon>
        <taxon>ecological metagenomes</taxon>
    </lineage>
</organism>
<dbReference type="Pfam" id="PF13549">
    <property type="entry name" value="ATP-grasp_5"/>
    <property type="match status" value="1"/>
</dbReference>
<accession>A0A485M5F6</accession>
<reference evidence="5" key="1">
    <citation type="submission" date="2019-03" db="EMBL/GenBank/DDBJ databases">
        <authorList>
            <person name="Hao L."/>
        </authorList>
    </citation>
    <scope>NUCLEOTIDE SEQUENCE</scope>
</reference>
<dbReference type="InterPro" id="IPR011761">
    <property type="entry name" value="ATP-grasp"/>
</dbReference>
<evidence type="ECO:0000256" key="2">
    <source>
        <dbReference type="ARBA" id="ARBA00022741"/>
    </source>
</evidence>
<gene>
    <name evidence="5" type="primary">acdBI</name>
    <name evidence="5" type="ORF">SCFA_290007</name>
</gene>
<protein>
    <submittedName>
        <fullName evidence="5">Acetate--CoA ligase (ADP-forming) I subunit beta</fullName>
        <ecNumber evidence="5">6.2.1.13</ecNumber>
    </submittedName>
</protein>
<keyword evidence="2" id="KW-0547">Nucleotide-binding</keyword>
<evidence type="ECO:0000259" key="4">
    <source>
        <dbReference type="PROSITE" id="PS50975"/>
    </source>
</evidence>
<dbReference type="EC" id="6.2.1.13" evidence="5"/>
<dbReference type="AlphaFoldDB" id="A0A485M5F6"/>
<dbReference type="Gene3D" id="3.30.470.20">
    <property type="entry name" value="ATP-grasp fold, B domain"/>
    <property type="match status" value="1"/>
</dbReference>
<sequence length="227" mass="25284">MKVVEDAIKRGEKTLSESDSKKVLSAYAIPVTKERVAKSLEEAKDIAREIGYPVVLKGSSSKLTHKTELNMIELDIKDEKALEAAYKALEERGKGELEGILVQQMIKGEREFVAGLIRDPQFGPCVMFGLGGIFTEVLKDVTFRVAPLEKRDAYEMMDEIRAKKLLDSFRGKPAVNREVLADTLINLGRIGLENEDIAEIDVNPLKIQNDMPVAVDALVVLRDQKSQ</sequence>
<evidence type="ECO:0000256" key="3">
    <source>
        <dbReference type="ARBA" id="ARBA00022840"/>
    </source>
</evidence>
<dbReference type="EMBL" id="CAADRM010000091">
    <property type="protein sequence ID" value="VFU14422.1"/>
    <property type="molecule type" value="Genomic_DNA"/>
</dbReference>